<evidence type="ECO:0000313" key="2">
    <source>
        <dbReference type="EMBL" id="KAF8901865.1"/>
    </source>
</evidence>
<dbReference type="AlphaFoldDB" id="A0A9P5NRV0"/>
<feature type="region of interest" description="Disordered" evidence="1">
    <location>
        <begin position="20"/>
        <end position="62"/>
    </location>
</feature>
<dbReference type="Proteomes" id="UP000724874">
    <property type="component" value="Unassembled WGS sequence"/>
</dbReference>
<comment type="caution">
    <text evidence="2">The sequence shown here is derived from an EMBL/GenBank/DDBJ whole genome shotgun (WGS) entry which is preliminary data.</text>
</comment>
<organism evidence="2 3">
    <name type="scientific">Gymnopilus junonius</name>
    <name type="common">Spectacular rustgill mushroom</name>
    <name type="synonym">Gymnopilus spectabilis subsp. junonius</name>
    <dbReference type="NCBI Taxonomy" id="109634"/>
    <lineage>
        <taxon>Eukaryota</taxon>
        <taxon>Fungi</taxon>
        <taxon>Dikarya</taxon>
        <taxon>Basidiomycota</taxon>
        <taxon>Agaricomycotina</taxon>
        <taxon>Agaricomycetes</taxon>
        <taxon>Agaricomycetidae</taxon>
        <taxon>Agaricales</taxon>
        <taxon>Agaricineae</taxon>
        <taxon>Hymenogastraceae</taxon>
        <taxon>Gymnopilus</taxon>
    </lineage>
</organism>
<sequence length="62" mass="6632">MFSSGTTGTRIGARTFTGHVRITPTGRGHPHCCSAEYHHHGELSPPRRPGFGGTSPSIEKSM</sequence>
<protein>
    <submittedName>
        <fullName evidence="2">Uncharacterized protein</fullName>
    </submittedName>
</protein>
<evidence type="ECO:0000256" key="1">
    <source>
        <dbReference type="SAM" id="MobiDB-lite"/>
    </source>
</evidence>
<dbReference type="EMBL" id="JADNYJ010000039">
    <property type="protein sequence ID" value="KAF8901865.1"/>
    <property type="molecule type" value="Genomic_DNA"/>
</dbReference>
<keyword evidence="3" id="KW-1185">Reference proteome</keyword>
<gene>
    <name evidence="2" type="ORF">CPB84DRAFT_1776860</name>
</gene>
<evidence type="ECO:0000313" key="3">
    <source>
        <dbReference type="Proteomes" id="UP000724874"/>
    </source>
</evidence>
<accession>A0A9P5NRV0</accession>
<name>A0A9P5NRV0_GYMJU</name>
<reference evidence="2" key="1">
    <citation type="submission" date="2020-11" db="EMBL/GenBank/DDBJ databases">
        <authorList>
            <consortium name="DOE Joint Genome Institute"/>
            <person name="Ahrendt S."/>
            <person name="Riley R."/>
            <person name="Andreopoulos W."/>
            <person name="LaButti K."/>
            <person name="Pangilinan J."/>
            <person name="Ruiz-duenas F.J."/>
            <person name="Barrasa J.M."/>
            <person name="Sanchez-Garcia M."/>
            <person name="Camarero S."/>
            <person name="Miyauchi S."/>
            <person name="Serrano A."/>
            <person name="Linde D."/>
            <person name="Babiker R."/>
            <person name="Drula E."/>
            <person name="Ayuso-Fernandez I."/>
            <person name="Pacheco R."/>
            <person name="Padilla G."/>
            <person name="Ferreira P."/>
            <person name="Barriuso J."/>
            <person name="Kellner H."/>
            <person name="Castanera R."/>
            <person name="Alfaro M."/>
            <person name="Ramirez L."/>
            <person name="Pisabarro A.G."/>
            <person name="Kuo A."/>
            <person name="Tritt A."/>
            <person name="Lipzen A."/>
            <person name="He G."/>
            <person name="Yan M."/>
            <person name="Ng V."/>
            <person name="Cullen D."/>
            <person name="Martin F."/>
            <person name="Rosso M.-N."/>
            <person name="Henrissat B."/>
            <person name="Hibbett D."/>
            <person name="Martinez A.T."/>
            <person name="Grigoriev I.V."/>
        </authorList>
    </citation>
    <scope>NUCLEOTIDE SEQUENCE</scope>
    <source>
        <strain evidence="2">AH 44721</strain>
    </source>
</reference>
<proteinExistence type="predicted"/>